<comment type="function">
    <text evidence="14">Member of the two-component regulatory system NreB/NreC involved in the control of dissimilatory nitrate/nitrite reduction in response to oxygen. NreB functions as a direct oxygen sensor histidine kinase which is autophosphorylated, in the absence of oxygen, probably at the conserved histidine residue, and transfers its phosphate group probably to a conserved aspartate residue of NreC. NreB/NreC activates the expression of the nitrate (narGHJI) and nitrite (nir) reductase operons, as well as the putative nitrate transporter gene narT.</text>
</comment>
<keyword evidence="8" id="KW-0808">Transferase</keyword>
<evidence type="ECO:0000256" key="3">
    <source>
        <dbReference type="ARBA" id="ARBA00004496"/>
    </source>
</evidence>
<evidence type="ECO:0000256" key="16">
    <source>
        <dbReference type="SAM" id="Phobius"/>
    </source>
</evidence>
<evidence type="ECO:0000256" key="13">
    <source>
        <dbReference type="ARBA" id="ARBA00023014"/>
    </source>
</evidence>
<comment type="caution">
    <text evidence="18">The sequence shown here is derived from an EMBL/GenBank/DDBJ whole genome shotgun (WGS) entry which is preliminary data.</text>
</comment>
<keyword evidence="12" id="KW-0902">Two-component regulatory system</keyword>
<dbReference type="SUPFAM" id="SSF48452">
    <property type="entry name" value="TPR-like"/>
    <property type="match status" value="2"/>
</dbReference>
<dbReference type="Gene3D" id="3.30.565.10">
    <property type="entry name" value="Histidine kinase-like ATPase, C-terminal domain"/>
    <property type="match status" value="1"/>
</dbReference>
<dbReference type="EC" id="2.7.13.3" evidence="4"/>
<dbReference type="InterPro" id="IPR036890">
    <property type="entry name" value="HATPase_C_sf"/>
</dbReference>
<dbReference type="InterPro" id="IPR003594">
    <property type="entry name" value="HATPase_dom"/>
</dbReference>
<dbReference type="InterPro" id="IPR019734">
    <property type="entry name" value="TPR_rpt"/>
</dbReference>
<evidence type="ECO:0000256" key="8">
    <source>
        <dbReference type="ARBA" id="ARBA00022679"/>
    </source>
</evidence>
<dbReference type="InterPro" id="IPR005467">
    <property type="entry name" value="His_kinase_dom"/>
</dbReference>
<reference evidence="19" key="1">
    <citation type="journal article" date="2019" name="Int. J. Syst. Evol. Microbiol.">
        <title>The Global Catalogue of Microorganisms (GCM) 10K type strain sequencing project: providing services to taxonomists for standard genome sequencing and annotation.</title>
        <authorList>
            <consortium name="The Broad Institute Genomics Platform"/>
            <consortium name="The Broad Institute Genome Sequencing Center for Infectious Disease"/>
            <person name="Wu L."/>
            <person name="Ma J."/>
        </authorList>
    </citation>
    <scope>NUCLEOTIDE SEQUENCE [LARGE SCALE GENOMIC DNA]</scope>
    <source>
        <strain evidence="19">JCM 31920</strain>
    </source>
</reference>
<keyword evidence="6" id="KW-0004">4Fe-4S</keyword>
<evidence type="ECO:0000256" key="5">
    <source>
        <dbReference type="ARBA" id="ARBA00017322"/>
    </source>
</evidence>
<keyword evidence="16" id="KW-1133">Transmembrane helix</keyword>
<evidence type="ECO:0000256" key="1">
    <source>
        <dbReference type="ARBA" id="ARBA00000085"/>
    </source>
</evidence>
<accession>A0ABP8LYP7</accession>
<dbReference type="RefSeq" id="WP_345028300.1">
    <property type="nucleotide sequence ID" value="NZ_BAABEY010000018.1"/>
</dbReference>
<dbReference type="PROSITE" id="PS50109">
    <property type="entry name" value="HIS_KIN"/>
    <property type="match status" value="1"/>
</dbReference>
<gene>
    <name evidence="18" type="ORF">GCM10023091_18830</name>
</gene>
<dbReference type="Pfam" id="PF13181">
    <property type="entry name" value="TPR_8"/>
    <property type="match status" value="1"/>
</dbReference>
<evidence type="ECO:0000256" key="2">
    <source>
        <dbReference type="ARBA" id="ARBA00001966"/>
    </source>
</evidence>
<dbReference type="EMBL" id="BAABEY010000018">
    <property type="protein sequence ID" value="GAA4438335.1"/>
    <property type="molecule type" value="Genomic_DNA"/>
</dbReference>
<evidence type="ECO:0000259" key="17">
    <source>
        <dbReference type="PROSITE" id="PS50109"/>
    </source>
</evidence>
<dbReference type="Gene3D" id="1.20.5.1930">
    <property type="match status" value="1"/>
</dbReference>
<evidence type="ECO:0000256" key="6">
    <source>
        <dbReference type="ARBA" id="ARBA00022485"/>
    </source>
</evidence>
<evidence type="ECO:0000256" key="15">
    <source>
        <dbReference type="ARBA" id="ARBA00030800"/>
    </source>
</evidence>
<dbReference type="InterPro" id="IPR011712">
    <property type="entry name" value="Sig_transdc_His_kin_sub3_dim/P"/>
</dbReference>
<evidence type="ECO:0000256" key="9">
    <source>
        <dbReference type="ARBA" id="ARBA00022723"/>
    </source>
</evidence>
<evidence type="ECO:0000313" key="19">
    <source>
        <dbReference type="Proteomes" id="UP001501508"/>
    </source>
</evidence>
<comment type="subcellular location">
    <subcellularLocation>
        <location evidence="3">Cytoplasm</location>
    </subcellularLocation>
</comment>
<dbReference type="SMART" id="SM00387">
    <property type="entry name" value="HATPase_c"/>
    <property type="match status" value="1"/>
</dbReference>
<keyword evidence="10" id="KW-0418">Kinase</keyword>
<dbReference type="Pfam" id="PF13424">
    <property type="entry name" value="TPR_12"/>
    <property type="match status" value="1"/>
</dbReference>
<comment type="cofactor">
    <cofactor evidence="2">
        <name>[4Fe-4S] cluster</name>
        <dbReference type="ChEBI" id="CHEBI:49883"/>
    </cofactor>
</comment>
<evidence type="ECO:0000256" key="4">
    <source>
        <dbReference type="ARBA" id="ARBA00012438"/>
    </source>
</evidence>
<dbReference type="InterPro" id="IPR011990">
    <property type="entry name" value="TPR-like_helical_dom_sf"/>
</dbReference>
<dbReference type="Pfam" id="PF02518">
    <property type="entry name" value="HATPase_c"/>
    <property type="match status" value="1"/>
</dbReference>
<keyword evidence="13" id="KW-0411">Iron-sulfur</keyword>
<sequence length="665" mass="74830">MSLHRHFRLFPVNSYTVQSPLLTFLALLIPLALSGRSEADSLRALIAGSREDSAKVHLLYRYGELFEGNRTDSAAFYYWKARKLAEDIGYSRGVAVFASHYIVILNNEGKFREALKIAQEALELFKKTGDKNELATAYLNVGSEWQYLSDLSTASSYYLLSKKYAEETGNLRLQRISNNNLASVFIQLNEFEKGKAYAETALILARKLKNEYAVASSMFNIATAWTQLKRPDKALPIYQEVRRIGEKEKDDGLQLDGWIGIAEAYRALSDETAAEEYYKRVINYSQNRDIPEYKMYACLGLGDLLLNSGRRREAASYLADGLMLARKMGSNLELKDFYLKMSLLHEKEGDFVKALDFRKQFEVLHDSIVGEKSRAEVSNLEARYEFEKKEGMIRQLKASVKVRQLLLKRKSLFNYLLAGGSLGLLTLLLLLYRNYQAKQKIQRHRIAELEAEKKLTITEALLKGEEQERSRLAKDLHDGLGGMLSGVKLSLSRLKNAQTLLPGDQHTVGRSLDMLDSSIHEMRRLARNLMPESLVRFGLNAALCDFCTDLNRSGAITVSYQSFGMENATINQKIGISVYRIVQELFNNILKHAHADAAIVQISLHDALLSITVEDDGVGFVPAESSPDPGMGLKNIRSRVEFLGGKIDLRSSQGNGTSVLIEIPT</sequence>
<dbReference type="SMART" id="SM00028">
    <property type="entry name" value="TPR"/>
    <property type="match status" value="6"/>
</dbReference>
<feature type="transmembrane region" description="Helical" evidence="16">
    <location>
        <begin position="412"/>
        <end position="432"/>
    </location>
</feature>
<evidence type="ECO:0000313" key="18">
    <source>
        <dbReference type="EMBL" id="GAA4438335.1"/>
    </source>
</evidence>
<evidence type="ECO:0000256" key="7">
    <source>
        <dbReference type="ARBA" id="ARBA00022490"/>
    </source>
</evidence>
<proteinExistence type="predicted"/>
<dbReference type="InterPro" id="IPR004358">
    <property type="entry name" value="Sig_transdc_His_kin-like_C"/>
</dbReference>
<keyword evidence="7" id="KW-0963">Cytoplasm</keyword>
<keyword evidence="9" id="KW-0479">Metal-binding</keyword>
<evidence type="ECO:0000256" key="10">
    <source>
        <dbReference type="ARBA" id="ARBA00022777"/>
    </source>
</evidence>
<dbReference type="SUPFAM" id="SSF55874">
    <property type="entry name" value="ATPase domain of HSP90 chaperone/DNA topoisomerase II/histidine kinase"/>
    <property type="match status" value="1"/>
</dbReference>
<keyword evidence="19" id="KW-1185">Reference proteome</keyword>
<dbReference type="PRINTS" id="PR00344">
    <property type="entry name" value="BCTRLSENSOR"/>
</dbReference>
<dbReference type="InterPro" id="IPR050482">
    <property type="entry name" value="Sensor_HK_TwoCompSys"/>
</dbReference>
<dbReference type="Proteomes" id="UP001501508">
    <property type="component" value="Unassembled WGS sequence"/>
</dbReference>
<keyword evidence="16" id="KW-0472">Membrane</keyword>
<name>A0ABP8LYP7_9BACT</name>
<evidence type="ECO:0000256" key="11">
    <source>
        <dbReference type="ARBA" id="ARBA00023004"/>
    </source>
</evidence>
<protein>
    <recommendedName>
        <fullName evidence="5">Oxygen sensor histidine kinase NreB</fullName>
        <ecNumber evidence="4">2.7.13.3</ecNumber>
    </recommendedName>
    <alternativeName>
        <fullName evidence="15">Nitrogen regulation protein B</fullName>
    </alternativeName>
</protein>
<keyword evidence="11" id="KW-0408">Iron</keyword>
<dbReference type="Gene3D" id="1.25.40.10">
    <property type="entry name" value="Tetratricopeptide repeat domain"/>
    <property type="match status" value="2"/>
</dbReference>
<evidence type="ECO:0000256" key="12">
    <source>
        <dbReference type="ARBA" id="ARBA00023012"/>
    </source>
</evidence>
<dbReference type="PANTHER" id="PTHR24421">
    <property type="entry name" value="NITRATE/NITRITE SENSOR PROTEIN NARX-RELATED"/>
    <property type="match status" value="1"/>
</dbReference>
<feature type="domain" description="Histidine kinase" evidence="17">
    <location>
        <begin position="578"/>
        <end position="665"/>
    </location>
</feature>
<keyword evidence="16" id="KW-0812">Transmembrane</keyword>
<comment type="catalytic activity">
    <reaction evidence="1">
        <text>ATP + protein L-histidine = ADP + protein N-phospho-L-histidine.</text>
        <dbReference type="EC" id="2.7.13.3"/>
    </reaction>
</comment>
<dbReference type="CDD" id="cd16917">
    <property type="entry name" value="HATPase_UhpB-NarQ-NarX-like"/>
    <property type="match status" value="1"/>
</dbReference>
<organism evidence="18 19">
    <name type="scientific">Ravibacter arvi</name>
    <dbReference type="NCBI Taxonomy" id="2051041"/>
    <lineage>
        <taxon>Bacteria</taxon>
        <taxon>Pseudomonadati</taxon>
        <taxon>Bacteroidota</taxon>
        <taxon>Cytophagia</taxon>
        <taxon>Cytophagales</taxon>
        <taxon>Spirosomataceae</taxon>
        <taxon>Ravibacter</taxon>
    </lineage>
</organism>
<dbReference type="Pfam" id="PF07730">
    <property type="entry name" value="HisKA_3"/>
    <property type="match status" value="1"/>
</dbReference>
<evidence type="ECO:0000256" key="14">
    <source>
        <dbReference type="ARBA" id="ARBA00024827"/>
    </source>
</evidence>